<organism evidence="5 6">
    <name type="scientific">Solimonas terrae</name>
    <dbReference type="NCBI Taxonomy" id="1396819"/>
    <lineage>
        <taxon>Bacteria</taxon>
        <taxon>Pseudomonadati</taxon>
        <taxon>Pseudomonadota</taxon>
        <taxon>Gammaproteobacteria</taxon>
        <taxon>Nevskiales</taxon>
        <taxon>Nevskiaceae</taxon>
        <taxon>Solimonas</taxon>
    </lineage>
</organism>
<comment type="caution">
    <text evidence="5">The sequence shown here is derived from an EMBL/GenBank/DDBJ whole genome shotgun (WGS) entry which is preliminary data.</text>
</comment>
<evidence type="ECO:0000259" key="4">
    <source>
        <dbReference type="Pfam" id="PF02397"/>
    </source>
</evidence>
<accession>A0A6M2BQN2</accession>
<dbReference type="PANTHER" id="PTHR30576:SF0">
    <property type="entry name" value="UNDECAPRENYL-PHOSPHATE N-ACETYLGALACTOSAMINYL 1-PHOSPHATE TRANSFERASE-RELATED"/>
    <property type="match status" value="1"/>
</dbReference>
<keyword evidence="3" id="KW-0472">Membrane</keyword>
<gene>
    <name evidence="5" type="ORF">G7Y85_07090</name>
</gene>
<evidence type="ECO:0000313" key="6">
    <source>
        <dbReference type="Proteomes" id="UP000472676"/>
    </source>
</evidence>
<dbReference type="AlphaFoldDB" id="A0A6M2BQN2"/>
<evidence type="ECO:0000256" key="1">
    <source>
        <dbReference type="ARBA" id="ARBA00006464"/>
    </source>
</evidence>
<comment type="similarity">
    <text evidence="1">Belongs to the bacterial sugar transferase family.</text>
</comment>
<protein>
    <submittedName>
        <fullName evidence="5">Sugar transferase</fullName>
    </submittedName>
</protein>
<keyword evidence="3" id="KW-0812">Transmembrane</keyword>
<dbReference type="GO" id="GO:0016780">
    <property type="term" value="F:phosphotransferase activity, for other substituted phosphate groups"/>
    <property type="evidence" value="ECO:0007669"/>
    <property type="project" value="TreeGrafter"/>
</dbReference>
<dbReference type="InterPro" id="IPR003362">
    <property type="entry name" value="Bact_transf"/>
</dbReference>
<evidence type="ECO:0000256" key="3">
    <source>
        <dbReference type="SAM" id="Phobius"/>
    </source>
</evidence>
<evidence type="ECO:0000256" key="2">
    <source>
        <dbReference type="SAM" id="MobiDB-lite"/>
    </source>
</evidence>
<keyword evidence="5" id="KW-0808">Transferase</keyword>
<feature type="domain" description="Bacterial sugar transferase" evidence="4">
    <location>
        <begin position="61"/>
        <end position="245"/>
    </location>
</feature>
<keyword evidence="6" id="KW-1185">Reference proteome</keyword>
<sequence length="252" mass="28093">MEGSAAIERLPSRDRDGRAVPNGTPRQAVAERPNLTLVGPHTRREVRPATAKTTVYQAFGKRLFDIIFSLAFLVAVGSWLFPLLAIAIRANSKGPVFFRQRRVGLGGEVFTCLKFRTMAHCPNAGFVQAQKDDCRITAVGRFLRRTNLDEVPQFVNVLVGDMSVIGPRPHVPELDGMFKDLIPAYTQRNSVKPGVSGLAQVSGCRGETRSVREMNHRVRFDVFYCRNVSFAMDVKLVCLTVLRALRGDERAY</sequence>
<dbReference type="RefSeq" id="WP_166254060.1">
    <property type="nucleotide sequence ID" value="NZ_JAAMOW010000003.1"/>
</dbReference>
<feature type="region of interest" description="Disordered" evidence="2">
    <location>
        <begin position="1"/>
        <end position="26"/>
    </location>
</feature>
<reference evidence="5 6" key="1">
    <citation type="journal article" date="2014" name="Int. J. Syst. Evol. Microbiol.">
        <title>Solimonas terrae sp. nov., isolated from soil.</title>
        <authorList>
            <person name="Kim S.J."/>
            <person name="Moon J.Y."/>
            <person name="Weon H.Y."/>
            <person name="Ahn J.H."/>
            <person name="Chen W.M."/>
            <person name="Kwon S.W."/>
        </authorList>
    </citation>
    <scope>NUCLEOTIDE SEQUENCE [LARGE SCALE GENOMIC DNA]</scope>
    <source>
        <strain evidence="5 6">KIS83-12</strain>
    </source>
</reference>
<proteinExistence type="inferred from homology"/>
<keyword evidence="3" id="KW-1133">Transmembrane helix</keyword>
<dbReference type="PANTHER" id="PTHR30576">
    <property type="entry name" value="COLANIC BIOSYNTHESIS UDP-GLUCOSE LIPID CARRIER TRANSFERASE"/>
    <property type="match status" value="1"/>
</dbReference>
<dbReference type="Pfam" id="PF02397">
    <property type="entry name" value="Bac_transf"/>
    <property type="match status" value="1"/>
</dbReference>
<dbReference type="Proteomes" id="UP000472676">
    <property type="component" value="Unassembled WGS sequence"/>
</dbReference>
<dbReference type="EMBL" id="JAAMOW010000003">
    <property type="protein sequence ID" value="NGY04521.1"/>
    <property type="molecule type" value="Genomic_DNA"/>
</dbReference>
<evidence type="ECO:0000313" key="5">
    <source>
        <dbReference type="EMBL" id="NGY04521.1"/>
    </source>
</evidence>
<feature type="transmembrane region" description="Helical" evidence="3">
    <location>
        <begin position="66"/>
        <end position="88"/>
    </location>
</feature>
<name>A0A6M2BQN2_9GAMM</name>